<evidence type="ECO:0000256" key="6">
    <source>
        <dbReference type="ARBA" id="ARBA00023033"/>
    </source>
</evidence>
<dbReference type="GO" id="GO:0006707">
    <property type="term" value="P:cholesterol catabolic process"/>
    <property type="evidence" value="ECO:0007669"/>
    <property type="project" value="TreeGrafter"/>
</dbReference>
<keyword evidence="4 8" id="KW-0560">Oxidoreductase</keyword>
<feature type="compositionally biased region" description="Polar residues" evidence="9">
    <location>
        <begin position="1"/>
        <end position="16"/>
    </location>
</feature>
<dbReference type="PRINTS" id="PR00385">
    <property type="entry name" value="P450"/>
</dbReference>
<name>A0AA86L2A2_9SPHN</name>
<dbReference type="Gene3D" id="1.10.630.10">
    <property type="entry name" value="Cytochrome P450"/>
    <property type="match status" value="1"/>
</dbReference>
<evidence type="ECO:0000256" key="1">
    <source>
        <dbReference type="ARBA" id="ARBA00010617"/>
    </source>
</evidence>
<dbReference type="GO" id="GO:0005506">
    <property type="term" value="F:iron ion binding"/>
    <property type="evidence" value="ECO:0007669"/>
    <property type="project" value="InterPro"/>
</dbReference>
<dbReference type="Pfam" id="PF00067">
    <property type="entry name" value="p450"/>
    <property type="match status" value="1"/>
</dbReference>
<dbReference type="GO" id="GO:0020037">
    <property type="term" value="F:heme binding"/>
    <property type="evidence" value="ECO:0007669"/>
    <property type="project" value="InterPro"/>
</dbReference>
<evidence type="ECO:0000256" key="3">
    <source>
        <dbReference type="ARBA" id="ARBA00022723"/>
    </source>
</evidence>
<dbReference type="PRINTS" id="PR00359">
    <property type="entry name" value="BP450"/>
</dbReference>
<dbReference type="PROSITE" id="PS00086">
    <property type="entry name" value="CYTOCHROME_P450"/>
    <property type="match status" value="1"/>
</dbReference>
<keyword evidence="5 8" id="KW-0408">Iron</keyword>
<dbReference type="InterPro" id="IPR001128">
    <property type="entry name" value="Cyt_P450"/>
</dbReference>
<comment type="similarity">
    <text evidence="1 8">Belongs to the cytochrome P450 family.</text>
</comment>
<reference evidence="10 11" key="1">
    <citation type="journal article" date="2016" name="BMC Genomics">
        <title>Genomic analysis of the nitrate-respiring Sphingopyxis granuli (formerly Sphingomonas macrogoltabida) strain TFA.</title>
        <authorList>
            <person name="Garcia-Romero I."/>
            <person name="Perez-Pulido A.J."/>
            <person name="Gonzalez-Flores Y.E."/>
            <person name="Reyes-Ramirez F."/>
            <person name="Santero E."/>
            <person name="Floriano B."/>
        </authorList>
    </citation>
    <scope>NUCLEOTIDE SEQUENCE [LARGE SCALE GENOMIC DNA]</scope>
    <source>
        <strain evidence="10 11">TFA</strain>
    </source>
</reference>
<dbReference type="Proteomes" id="UP000058599">
    <property type="component" value="Chromosome"/>
</dbReference>
<dbReference type="EC" id="1.14.13.151" evidence="10"/>
<dbReference type="PANTHER" id="PTHR46696">
    <property type="entry name" value="P450, PUTATIVE (EUROFUNG)-RELATED"/>
    <property type="match status" value="1"/>
</dbReference>
<dbReference type="InterPro" id="IPR002397">
    <property type="entry name" value="Cyt_P450_B"/>
</dbReference>
<evidence type="ECO:0000256" key="7">
    <source>
        <dbReference type="ARBA" id="ARBA00043906"/>
    </source>
</evidence>
<dbReference type="GO" id="GO:0036199">
    <property type="term" value="F:cholest-4-en-3-one 26-monooxygenase activity"/>
    <property type="evidence" value="ECO:0007669"/>
    <property type="project" value="TreeGrafter"/>
</dbReference>
<evidence type="ECO:0000256" key="8">
    <source>
        <dbReference type="RuleBase" id="RU000461"/>
    </source>
</evidence>
<keyword evidence="11" id="KW-1185">Reference proteome</keyword>
<dbReference type="EMBL" id="CP012199">
    <property type="protein sequence ID" value="AMG73581.1"/>
    <property type="molecule type" value="Genomic_DNA"/>
</dbReference>
<dbReference type="InterPro" id="IPR036396">
    <property type="entry name" value="Cyt_P450_sf"/>
</dbReference>
<keyword evidence="3 8" id="KW-0479">Metal-binding</keyword>
<evidence type="ECO:0000256" key="9">
    <source>
        <dbReference type="SAM" id="MobiDB-lite"/>
    </source>
</evidence>
<evidence type="ECO:0000256" key="4">
    <source>
        <dbReference type="ARBA" id="ARBA00023002"/>
    </source>
</evidence>
<accession>A0AA86L2A2</accession>
<dbReference type="KEGG" id="sgi:SGRAN_1188"/>
<evidence type="ECO:0000313" key="10">
    <source>
        <dbReference type="EMBL" id="AMG73581.1"/>
    </source>
</evidence>
<organism evidence="10 11">
    <name type="scientific">Sphingopyxis granuli</name>
    <dbReference type="NCBI Taxonomy" id="267128"/>
    <lineage>
        <taxon>Bacteria</taxon>
        <taxon>Pseudomonadati</taxon>
        <taxon>Pseudomonadota</taxon>
        <taxon>Alphaproteobacteria</taxon>
        <taxon>Sphingomonadales</taxon>
        <taxon>Sphingomonadaceae</taxon>
        <taxon>Sphingopyxis</taxon>
    </lineage>
</organism>
<dbReference type="AlphaFoldDB" id="A0AA86L2A2"/>
<dbReference type="FunFam" id="1.10.630.10:FF:000018">
    <property type="entry name" value="Cytochrome P450 monooxygenase"/>
    <property type="match status" value="1"/>
</dbReference>
<comment type="function">
    <text evidence="7">Cytochromes P450 are a group of heme-thiolate monooxygenases. They oxidize a variety of structurally unrelated compounds, including steroids, fatty acids, and xenobiotics.</text>
</comment>
<dbReference type="InterPro" id="IPR017972">
    <property type="entry name" value="Cyt_P450_CS"/>
</dbReference>
<sequence length="435" mass="48959">MSAQNLVTQPQEQGNAPQLPADMASRLTDPAVWADEAGLHELLATIRAQYPLAIADVPGFRPFWVVSKYQDIMEISRQNSLFHSGDLSAVLMPEEEYQKLAGGGEDAEKVHRSIVYMDPPEHGRYRMLTQAWFQPGSVRKREEEIRAIAKKTVERMRAAGGTCDFVSDIAVHYPLEVIMNILGIPDEHYSRVLRLTQEVFSVADEELGREGDDTFSLGSDNVFRDFNAFLRPFHEDRKVNPRDDVLSIIANAQIDGQPVPEIEALSYYVTVATAGHDTTSSTSATALWALSRSPELFRELKEDPSRIPALIDEALRWTTPVRHFMRSATEDYELRGQLIRKGDWLMLCYPSGNRDEEIFENPQQFQPDRSPNKHVAFGYGAHVCLGQHLAKLEIRILLEELLANLDAIEPAGPPKYTKAIFVGGLKSLPIRYQTA</sequence>
<dbReference type="PANTHER" id="PTHR46696:SF4">
    <property type="entry name" value="BIOTIN BIOSYNTHESIS CYTOCHROME P450"/>
    <property type="match status" value="1"/>
</dbReference>
<proteinExistence type="inferred from homology"/>
<gene>
    <name evidence="10" type="primary">cyp108.1</name>
    <name evidence="10" type="ORF">SGRAN_1188</name>
</gene>
<evidence type="ECO:0000256" key="5">
    <source>
        <dbReference type="ARBA" id="ARBA00023004"/>
    </source>
</evidence>
<feature type="region of interest" description="Disordered" evidence="9">
    <location>
        <begin position="1"/>
        <end position="21"/>
    </location>
</feature>
<dbReference type="CDD" id="cd11033">
    <property type="entry name" value="CYP142-like"/>
    <property type="match status" value="1"/>
</dbReference>
<evidence type="ECO:0000313" key="11">
    <source>
        <dbReference type="Proteomes" id="UP000058599"/>
    </source>
</evidence>
<evidence type="ECO:0000256" key="2">
    <source>
        <dbReference type="ARBA" id="ARBA00022617"/>
    </source>
</evidence>
<keyword evidence="2 8" id="KW-0349">Heme</keyword>
<dbReference type="GO" id="GO:0008395">
    <property type="term" value="F:steroid hydroxylase activity"/>
    <property type="evidence" value="ECO:0007669"/>
    <property type="project" value="TreeGrafter"/>
</dbReference>
<dbReference type="SUPFAM" id="SSF48264">
    <property type="entry name" value="Cytochrome P450"/>
    <property type="match status" value="1"/>
</dbReference>
<protein>
    <submittedName>
        <fullName evidence="10">Cytochrome P450</fullName>
        <ecNumber evidence="10">1.14.13.151</ecNumber>
    </submittedName>
</protein>
<keyword evidence="6 8" id="KW-0503">Monooxygenase</keyword>